<proteinExistence type="predicted"/>
<keyword evidence="2" id="KW-0547">Nucleotide-binding</keyword>
<dbReference type="AlphaFoldDB" id="A0A5C4J9G7"/>
<sequence length="558" mass="61957">MVTEIFIGWAIESLLGTAHAQIVSAFTGGDRQLILDRALRTVHLALPESAHRDMLMEGVRSHLGGRSPRWYDDALGTPSSLNEALTWQLEPLVVGSFGRDPREAMTGAELLAGLHLRLDQIVSAVEAALESAVRSVAADRGGLPEQLRQQDVARQVELLTYIKESLRQAADPEGNEPLVDGNQRDLIADKTAEFVGRAEVFTAITEFLNTSDRGFFMVEGDPGSGKTAILAEFVRRTGSVAHFNIRDQGINSSTHFLAGLGSQLLTRYGIARTPKSGGSGEQGQTLNRLLAGARSALASAEPLIIVVDALDEVDLTTEPAGANVLYLPPSPPRGVYFLLSRRRKTMPLRVDAPIQTYDLRRHLDDTMADIREFLRHKAGQDPLRRWLEHREISNSRFVEVLAGKSEGNFMYLRYVLPELSKGAHDTLDLEELPQGLESYYESHWSIMGMTDRPLPKARIWVIYLLCELARPVSSRVIAEILRRVDSGVDAFMVQEVLSDWREFFRPQEVPGSVMYSVYHTSFRDFLHRQDIVASAGLTLPAVNGVIADVLWEHEYGSP</sequence>
<reference evidence="2 3" key="1">
    <citation type="submission" date="2019-05" db="EMBL/GenBank/DDBJ databases">
        <title>Draft genome sequence of Actinomadura sp. 14C53.</title>
        <authorList>
            <person name="Saricaoglu S."/>
            <person name="Isik K."/>
        </authorList>
    </citation>
    <scope>NUCLEOTIDE SEQUENCE [LARGE SCALE GENOMIC DNA]</scope>
    <source>
        <strain evidence="2 3">14C53</strain>
    </source>
</reference>
<name>A0A5C4J9G7_9ACTN</name>
<protein>
    <submittedName>
        <fullName evidence="2">ATP-binding protein</fullName>
    </submittedName>
</protein>
<feature type="domain" description="Orc1-like AAA ATPase" evidence="1">
    <location>
        <begin position="193"/>
        <end position="323"/>
    </location>
</feature>
<dbReference type="RefSeq" id="WP_138647150.1">
    <property type="nucleotide sequence ID" value="NZ_VCKW01000119.1"/>
</dbReference>
<dbReference type="OrthoDB" id="3369601at2"/>
<evidence type="ECO:0000313" key="3">
    <source>
        <dbReference type="Proteomes" id="UP000309174"/>
    </source>
</evidence>
<dbReference type="InterPro" id="IPR041664">
    <property type="entry name" value="AAA_16"/>
</dbReference>
<dbReference type="Pfam" id="PF13191">
    <property type="entry name" value="AAA_16"/>
    <property type="match status" value="1"/>
</dbReference>
<dbReference type="InterPro" id="IPR027417">
    <property type="entry name" value="P-loop_NTPase"/>
</dbReference>
<dbReference type="GO" id="GO:0005524">
    <property type="term" value="F:ATP binding"/>
    <property type="evidence" value="ECO:0007669"/>
    <property type="project" value="UniProtKB-KW"/>
</dbReference>
<evidence type="ECO:0000259" key="1">
    <source>
        <dbReference type="Pfam" id="PF13191"/>
    </source>
</evidence>
<dbReference type="Proteomes" id="UP000309174">
    <property type="component" value="Unassembled WGS sequence"/>
</dbReference>
<keyword evidence="2" id="KW-0067">ATP-binding</keyword>
<dbReference type="PANTHER" id="PTHR10039">
    <property type="entry name" value="AMELOGENIN"/>
    <property type="match status" value="1"/>
</dbReference>
<keyword evidence="3" id="KW-1185">Reference proteome</keyword>
<dbReference type="EMBL" id="VCKW01000119">
    <property type="protein sequence ID" value="TMQ95324.1"/>
    <property type="molecule type" value="Genomic_DNA"/>
</dbReference>
<gene>
    <name evidence="2" type="ORF">ETD83_22620</name>
</gene>
<evidence type="ECO:0000313" key="2">
    <source>
        <dbReference type="EMBL" id="TMQ95324.1"/>
    </source>
</evidence>
<organism evidence="2 3">
    <name type="scientific">Actinomadura soli</name>
    <dbReference type="NCBI Taxonomy" id="2508997"/>
    <lineage>
        <taxon>Bacteria</taxon>
        <taxon>Bacillati</taxon>
        <taxon>Actinomycetota</taxon>
        <taxon>Actinomycetes</taxon>
        <taxon>Streptosporangiales</taxon>
        <taxon>Thermomonosporaceae</taxon>
        <taxon>Actinomadura</taxon>
    </lineage>
</organism>
<comment type="caution">
    <text evidence="2">The sequence shown here is derived from an EMBL/GenBank/DDBJ whole genome shotgun (WGS) entry which is preliminary data.</text>
</comment>
<dbReference type="SUPFAM" id="SSF52540">
    <property type="entry name" value="P-loop containing nucleoside triphosphate hydrolases"/>
    <property type="match status" value="1"/>
</dbReference>
<accession>A0A5C4J9G7</accession>
<dbReference type="Gene3D" id="3.40.50.300">
    <property type="entry name" value="P-loop containing nucleotide triphosphate hydrolases"/>
    <property type="match status" value="1"/>
</dbReference>